<name>A0ABM0YY12_CAMSA</name>
<dbReference type="Pfam" id="PF04827">
    <property type="entry name" value="Plant_tran"/>
    <property type="match status" value="1"/>
</dbReference>
<protein>
    <submittedName>
        <fullName evidence="2">Nuclease HARBI1</fullName>
    </submittedName>
</protein>
<evidence type="ECO:0000313" key="2">
    <source>
        <dbReference type="RefSeq" id="XP_010507724.1"/>
    </source>
</evidence>
<dbReference type="RefSeq" id="XP_010507724.1">
    <property type="nucleotide sequence ID" value="XM_010509422.1"/>
</dbReference>
<reference evidence="1" key="1">
    <citation type="journal article" date="2014" name="Nat. Commun.">
        <title>The emerging biofuel crop Camelina sativa retains a highly undifferentiated hexaploid genome structure.</title>
        <authorList>
            <person name="Kagale S."/>
            <person name="Koh C."/>
            <person name="Nixon J."/>
            <person name="Bollina V."/>
            <person name="Clarke W.E."/>
            <person name="Tuteja R."/>
            <person name="Spillane C."/>
            <person name="Robinson S.J."/>
            <person name="Links M.G."/>
            <person name="Clarke C."/>
            <person name="Higgins E.E."/>
            <person name="Huebert T."/>
            <person name="Sharpe A.G."/>
            <person name="Parkin I.A."/>
        </authorList>
    </citation>
    <scope>NUCLEOTIDE SEQUENCE [LARGE SCALE GENOMIC DNA]</scope>
    <source>
        <strain evidence="1">cv. DH55</strain>
    </source>
</reference>
<gene>
    <name evidence="2" type="primary">LOC104784393</name>
</gene>
<dbReference type="PANTHER" id="PTHR47150">
    <property type="entry name" value="OS12G0169200 PROTEIN"/>
    <property type="match status" value="1"/>
</dbReference>
<evidence type="ECO:0000313" key="1">
    <source>
        <dbReference type="Proteomes" id="UP000694864"/>
    </source>
</evidence>
<dbReference type="InterPro" id="IPR006912">
    <property type="entry name" value="Harbinger_derived_prot"/>
</dbReference>
<keyword evidence="1" id="KW-1185">Reference proteome</keyword>
<dbReference type="GeneID" id="104784393"/>
<proteinExistence type="predicted"/>
<accession>A0ABM0YY12</accession>
<sequence length="436" mass="50590">MASSSSNNFDDFDKMLDERFDQVYDQAFDHIVSAHAARQQARKPRKKRVYIERDREDGHDRLWNDYFSEDATYPPPLFRRRYRMNKALFMRITDRLSNEILFFQQRRDATGRFGLSAIQKCTAAIRMMAYGCAADALDEYLRLSETTAMQCLVNFVEGVINLFGDEYLRRPTPEDLQRLLDIGELRGFPGMIGSIDCMHWEWKNCPTAWKGQYTRGSGNPTIVLEAVASHDLWIWHAFFGPPGTLNDINVLDRSPVFDDILQGYAPKVNYIVNGCEYHLAYYLTDGIYPKWATFIQSIKLPQDPKASFFATCQEAVRKDVERAFGVLQARFAIVKNPALVHNKETIGKIMRACIILHNMIVEDERDGYNQLNPAEFEQVEANRTSHVDLDIHSNVSNMMTMLSKRKEVRNQIKHQQLKDDLVEHIWQNFGTNQNYN</sequence>
<organism evidence="1 2">
    <name type="scientific">Camelina sativa</name>
    <name type="common">False flax</name>
    <name type="synonym">Myagrum sativum</name>
    <dbReference type="NCBI Taxonomy" id="90675"/>
    <lineage>
        <taxon>Eukaryota</taxon>
        <taxon>Viridiplantae</taxon>
        <taxon>Streptophyta</taxon>
        <taxon>Embryophyta</taxon>
        <taxon>Tracheophyta</taxon>
        <taxon>Spermatophyta</taxon>
        <taxon>Magnoliopsida</taxon>
        <taxon>eudicotyledons</taxon>
        <taxon>Gunneridae</taxon>
        <taxon>Pentapetalae</taxon>
        <taxon>rosids</taxon>
        <taxon>malvids</taxon>
        <taxon>Brassicales</taxon>
        <taxon>Brassicaceae</taxon>
        <taxon>Camelineae</taxon>
        <taxon>Camelina</taxon>
    </lineage>
</organism>
<dbReference type="PANTHER" id="PTHR47150:SF5">
    <property type="entry name" value="OS07G0546750 PROTEIN"/>
    <property type="match status" value="1"/>
</dbReference>
<reference evidence="2" key="2">
    <citation type="submission" date="2025-08" db="UniProtKB">
        <authorList>
            <consortium name="RefSeq"/>
        </authorList>
    </citation>
    <scope>IDENTIFICATION</scope>
    <source>
        <tissue evidence="2">Leaf</tissue>
    </source>
</reference>
<dbReference type="Proteomes" id="UP000694864">
    <property type="component" value="Chromosome 4"/>
</dbReference>